<sequence length="697" mass="75247">MSSTKSKHDEANVEEQLLGQYAAGSPIFAPAAVPSSAVLNDLQATAAPAYDSPKLAHRGDVAVDMHDLPVPRHAATMGDELTLISLLGRTRRVRLEVVDRASLADTEQTPPQWAPMDLPPENPAKSWEHERPPLQHLPATAFLRVLDAKSGKVVTEIDGDQVLNVTRALAGIALPRALCMSRLERMVALMDKMEQDPLPTSHESAAASRFAVHVLRHKVPRKLVDTAHPQFESWTFAAASPAAAAAWIDRVRRAVGWRAPRGKCLVVANPFSGKRKALSMVRTMVLPLLKVAQVEAELIVTTGPGHATSIAEALAIDNYHCAFLVGGDGIVHEFWNGLLSRLDWGRSRLLPLAHIAAGTGNALAASLNLVSAAMTVLAAIKGWARPLDMLAVYQDRMSPQGTMVPHRLGMAHLSVMTGFIADLDIDSEVLRVLGPLRSDIWAVYGMVCPKYYGYRLAYVLDEDSEQAAATAAHSAKTTPDLMHVPEVGPQPQIATVPWSALTAAGSGWTVHAPNRYFMVNVQNLAHLSIEFNGAPHARMHDGVIDLLWADGDIKPMSLLPYMLDQSAGTHVLHPRIHRVKARAVALVPLHPDDPEFDRHFGGTNGSGADTNGGKAPLLNTGGAGLARDDPAWRKTRRTGHLVIDGENEPYGAVRIEVHPELATVICARDLDENAFARQVKQAAVPKGTTTKASRSGQ</sequence>
<dbReference type="Gene3D" id="3.40.50.10330">
    <property type="entry name" value="Probable inorganic polyphosphate/atp-NAD kinase, domain 1"/>
    <property type="match status" value="1"/>
</dbReference>
<dbReference type="GO" id="GO:0005737">
    <property type="term" value="C:cytoplasm"/>
    <property type="evidence" value="ECO:0007669"/>
    <property type="project" value="TreeGrafter"/>
</dbReference>
<dbReference type="GO" id="GO:0001727">
    <property type="term" value="F:lipid kinase activity"/>
    <property type="evidence" value="ECO:0007669"/>
    <property type="project" value="TreeGrafter"/>
</dbReference>
<name>A0A0L0S6G6_ALLM3</name>
<dbReference type="Gene3D" id="2.60.200.40">
    <property type="match status" value="1"/>
</dbReference>
<dbReference type="GO" id="GO:0016773">
    <property type="term" value="F:phosphotransferase activity, alcohol group as acceptor"/>
    <property type="evidence" value="ECO:0007669"/>
    <property type="project" value="UniProtKB-ARBA"/>
</dbReference>
<dbReference type="InterPro" id="IPR050187">
    <property type="entry name" value="Lipid_Phosphate_FormReg"/>
</dbReference>
<evidence type="ECO:0000313" key="2">
    <source>
        <dbReference type="EMBL" id="KNE57976.1"/>
    </source>
</evidence>
<dbReference type="EMBL" id="GG745332">
    <property type="protein sequence ID" value="KNE57976.1"/>
    <property type="molecule type" value="Genomic_DNA"/>
</dbReference>
<organism evidence="2 3">
    <name type="scientific">Allomyces macrogynus (strain ATCC 38327)</name>
    <name type="common">Allomyces javanicus var. macrogynus</name>
    <dbReference type="NCBI Taxonomy" id="578462"/>
    <lineage>
        <taxon>Eukaryota</taxon>
        <taxon>Fungi</taxon>
        <taxon>Fungi incertae sedis</taxon>
        <taxon>Blastocladiomycota</taxon>
        <taxon>Blastocladiomycetes</taxon>
        <taxon>Blastocladiales</taxon>
        <taxon>Blastocladiaceae</taxon>
        <taxon>Allomyces</taxon>
    </lineage>
</organism>
<dbReference type="GO" id="GO:0016020">
    <property type="term" value="C:membrane"/>
    <property type="evidence" value="ECO:0007669"/>
    <property type="project" value="TreeGrafter"/>
</dbReference>
<dbReference type="OrthoDB" id="3853857at2759"/>
<dbReference type="SUPFAM" id="SSF111331">
    <property type="entry name" value="NAD kinase/diacylglycerol kinase-like"/>
    <property type="match status" value="1"/>
</dbReference>
<dbReference type="PROSITE" id="PS50146">
    <property type="entry name" value="DAGK"/>
    <property type="match status" value="1"/>
</dbReference>
<dbReference type="InterPro" id="IPR016064">
    <property type="entry name" value="NAD/diacylglycerol_kinase_sf"/>
</dbReference>
<reference evidence="2 3" key="1">
    <citation type="submission" date="2009-11" db="EMBL/GenBank/DDBJ databases">
        <title>Annotation of Allomyces macrogynus ATCC 38327.</title>
        <authorList>
            <consortium name="The Broad Institute Genome Sequencing Platform"/>
            <person name="Russ C."/>
            <person name="Cuomo C."/>
            <person name="Burger G."/>
            <person name="Gray M.W."/>
            <person name="Holland P.W.H."/>
            <person name="King N."/>
            <person name="Lang F.B.F."/>
            <person name="Roger A.J."/>
            <person name="Ruiz-Trillo I."/>
            <person name="Young S.K."/>
            <person name="Zeng Q."/>
            <person name="Gargeya S."/>
            <person name="Fitzgerald M."/>
            <person name="Haas B."/>
            <person name="Abouelleil A."/>
            <person name="Alvarado L."/>
            <person name="Arachchi H.M."/>
            <person name="Berlin A."/>
            <person name="Chapman S.B."/>
            <person name="Gearin G."/>
            <person name="Goldberg J."/>
            <person name="Griggs A."/>
            <person name="Gujja S."/>
            <person name="Hansen M."/>
            <person name="Heiman D."/>
            <person name="Howarth C."/>
            <person name="Larimer J."/>
            <person name="Lui A."/>
            <person name="MacDonald P.J.P."/>
            <person name="McCowen C."/>
            <person name="Montmayeur A."/>
            <person name="Murphy C."/>
            <person name="Neiman D."/>
            <person name="Pearson M."/>
            <person name="Priest M."/>
            <person name="Roberts A."/>
            <person name="Saif S."/>
            <person name="Shea T."/>
            <person name="Sisk P."/>
            <person name="Stolte C."/>
            <person name="Sykes S."/>
            <person name="Wortman J."/>
            <person name="Nusbaum C."/>
            <person name="Birren B."/>
        </authorList>
    </citation>
    <scope>NUCLEOTIDE SEQUENCE [LARGE SCALE GENOMIC DNA]</scope>
    <source>
        <strain evidence="2 3">ATCC 38327</strain>
    </source>
</reference>
<dbReference type="PANTHER" id="PTHR12358:SF31">
    <property type="entry name" value="ACYLGLYCEROL KINASE, MITOCHONDRIAL"/>
    <property type="match status" value="1"/>
</dbReference>
<evidence type="ECO:0000259" key="1">
    <source>
        <dbReference type="PROSITE" id="PS50146"/>
    </source>
</evidence>
<feature type="domain" description="DAGKc" evidence="1">
    <location>
        <begin position="259"/>
        <end position="396"/>
    </location>
</feature>
<accession>A0A0L0S6G6</accession>
<dbReference type="SMART" id="SM00046">
    <property type="entry name" value="DAGKc"/>
    <property type="match status" value="1"/>
</dbReference>
<dbReference type="PANTHER" id="PTHR12358">
    <property type="entry name" value="SPHINGOSINE KINASE"/>
    <property type="match status" value="1"/>
</dbReference>
<proteinExistence type="predicted"/>
<dbReference type="Proteomes" id="UP000054350">
    <property type="component" value="Unassembled WGS sequence"/>
</dbReference>
<dbReference type="STRING" id="578462.A0A0L0S6G6"/>
<dbReference type="OMA" id="HCEEIAY"/>
<evidence type="ECO:0000313" key="3">
    <source>
        <dbReference type="Proteomes" id="UP000054350"/>
    </source>
</evidence>
<dbReference type="eggNOG" id="KOG1116">
    <property type="taxonomic scope" value="Eukaryota"/>
</dbReference>
<dbReference type="VEuPathDB" id="FungiDB:AMAG_04807"/>
<dbReference type="Pfam" id="PF00781">
    <property type="entry name" value="DAGK_cat"/>
    <property type="match status" value="1"/>
</dbReference>
<keyword evidence="3" id="KW-1185">Reference proteome</keyword>
<dbReference type="AlphaFoldDB" id="A0A0L0S6G6"/>
<dbReference type="GO" id="GO:0046512">
    <property type="term" value="P:sphingosine biosynthetic process"/>
    <property type="evidence" value="ECO:0007669"/>
    <property type="project" value="TreeGrafter"/>
</dbReference>
<dbReference type="InterPro" id="IPR001206">
    <property type="entry name" value="Diacylglycerol_kinase_cat_dom"/>
</dbReference>
<gene>
    <name evidence="2" type="ORF">AMAG_04807</name>
</gene>
<protein>
    <recommendedName>
        <fullName evidence="1">DAGKc domain-containing protein</fullName>
    </recommendedName>
</protein>
<dbReference type="InterPro" id="IPR017438">
    <property type="entry name" value="ATP-NAD_kinase_N"/>
</dbReference>
<reference evidence="3" key="2">
    <citation type="submission" date="2009-11" db="EMBL/GenBank/DDBJ databases">
        <title>The Genome Sequence of Allomyces macrogynus strain ATCC 38327.</title>
        <authorList>
            <consortium name="The Broad Institute Genome Sequencing Platform"/>
            <person name="Russ C."/>
            <person name="Cuomo C."/>
            <person name="Shea T."/>
            <person name="Young S.K."/>
            <person name="Zeng Q."/>
            <person name="Koehrsen M."/>
            <person name="Haas B."/>
            <person name="Borodovsky M."/>
            <person name="Guigo R."/>
            <person name="Alvarado L."/>
            <person name="Berlin A."/>
            <person name="Borenstein D."/>
            <person name="Chen Z."/>
            <person name="Engels R."/>
            <person name="Freedman E."/>
            <person name="Gellesch M."/>
            <person name="Goldberg J."/>
            <person name="Griggs A."/>
            <person name="Gujja S."/>
            <person name="Heiman D."/>
            <person name="Hepburn T."/>
            <person name="Howarth C."/>
            <person name="Jen D."/>
            <person name="Larson L."/>
            <person name="Lewis B."/>
            <person name="Mehta T."/>
            <person name="Park D."/>
            <person name="Pearson M."/>
            <person name="Roberts A."/>
            <person name="Saif S."/>
            <person name="Shenoy N."/>
            <person name="Sisk P."/>
            <person name="Stolte C."/>
            <person name="Sykes S."/>
            <person name="Walk T."/>
            <person name="White J."/>
            <person name="Yandava C."/>
            <person name="Burger G."/>
            <person name="Gray M.W."/>
            <person name="Holland P.W.H."/>
            <person name="King N."/>
            <person name="Lang F.B.F."/>
            <person name="Roger A.J."/>
            <person name="Ruiz-Trillo I."/>
            <person name="Lander E."/>
            <person name="Nusbaum C."/>
        </authorList>
    </citation>
    <scope>NUCLEOTIDE SEQUENCE [LARGE SCALE GENOMIC DNA]</scope>
    <source>
        <strain evidence="3">ATCC 38327</strain>
    </source>
</reference>